<dbReference type="PANTHER" id="PTHR23517">
    <property type="entry name" value="RESISTANCE PROTEIN MDTM, PUTATIVE-RELATED-RELATED"/>
    <property type="match status" value="1"/>
</dbReference>
<name>A0A135L3S8_9BACI</name>
<evidence type="ECO:0008006" key="10">
    <source>
        <dbReference type="Google" id="ProtNLM"/>
    </source>
</evidence>
<dbReference type="EMBL" id="LSKU01000001">
    <property type="protein sequence ID" value="KXG43561.1"/>
    <property type="molecule type" value="Genomic_DNA"/>
</dbReference>
<evidence type="ECO:0000256" key="1">
    <source>
        <dbReference type="ARBA" id="ARBA00004651"/>
    </source>
</evidence>
<dbReference type="InterPro" id="IPR036259">
    <property type="entry name" value="MFS_trans_sf"/>
</dbReference>
<evidence type="ECO:0000256" key="4">
    <source>
        <dbReference type="ARBA" id="ARBA00022692"/>
    </source>
</evidence>
<keyword evidence="3" id="KW-1003">Cell membrane</keyword>
<reference evidence="8 9" key="1">
    <citation type="submission" date="2016-02" db="EMBL/GenBank/DDBJ databases">
        <title>Draft Genome for Tepidibacillus decaturensis nov. sp. Strain Z9, an Anaerobic, Moderately Thermophilic and Heterotrophic Bacterium from Deep Subsurface of the Illinois Basin, USA.</title>
        <authorList>
            <person name="Dong Y."/>
            <person name="Chang J.Y."/>
            <person name="Sanford R."/>
            <person name="Fouke B.W."/>
        </authorList>
    </citation>
    <scope>NUCLEOTIDE SEQUENCE [LARGE SCALE GENOMIC DNA]</scope>
    <source>
        <strain evidence="8 9">Z9</strain>
    </source>
</reference>
<dbReference type="GO" id="GO:0005886">
    <property type="term" value="C:plasma membrane"/>
    <property type="evidence" value="ECO:0007669"/>
    <property type="project" value="UniProtKB-SubCell"/>
</dbReference>
<evidence type="ECO:0000313" key="9">
    <source>
        <dbReference type="Proteomes" id="UP000070352"/>
    </source>
</evidence>
<accession>A0A135L3S8</accession>
<comment type="subcellular location">
    <subcellularLocation>
        <location evidence="1">Cell membrane</location>
        <topology evidence="1">Multi-pass membrane protein</topology>
    </subcellularLocation>
</comment>
<evidence type="ECO:0000256" key="6">
    <source>
        <dbReference type="ARBA" id="ARBA00023136"/>
    </source>
</evidence>
<sequence length="114" mass="12939">MYLFIGLGSLFVWFSTSQWSSGIAPYLDEQGFSMARYSFLWTINGIVIFAGQPFTSFLNRTIIKSLSSRLVASALFYAIAFVFMVFFHHYYLYFIIGMIIATIGEMLIAPTVPS</sequence>
<protein>
    <recommendedName>
        <fullName evidence="10">Major facilitator superfamily (MFS) profile domain-containing protein</fullName>
    </recommendedName>
</protein>
<organism evidence="8 9">
    <name type="scientific">Tepidibacillus decaturensis</name>
    <dbReference type="NCBI Taxonomy" id="1413211"/>
    <lineage>
        <taxon>Bacteria</taxon>
        <taxon>Bacillati</taxon>
        <taxon>Bacillota</taxon>
        <taxon>Bacilli</taxon>
        <taxon>Bacillales</taxon>
        <taxon>Bacillaceae</taxon>
        <taxon>Tepidibacillus</taxon>
    </lineage>
</organism>
<dbReference type="PANTHER" id="PTHR23517:SF10">
    <property type="entry name" value="MAJOR FACILITATOR SUPERFAMILY (MFS) PROFILE DOMAIN-CONTAINING PROTEIN"/>
    <property type="match status" value="1"/>
</dbReference>
<keyword evidence="5 7" id="KW-1133">Transmembrane helix</keyword>
<gene>
    <name evidence="8" type="ORF">U473_05690</name>
</gene>
<comment type="caution">
    <text evidence="8">The sequence shown here is derived from an EMBL/GenBank/DDBJ whole genome shotgun (WGS) entry which is preliminary data.</text>
</comment>
<keyword evidence="2" id="KW-0813">Transport</keyword>
<dbReference type="Proteomes" id="UP000070352">
    <property type="component" value="Unassembled WGS sequence"/>
</dbReference>
<evidence type="ECO:0000256" key="3">
    <source>
        <dbReference type="ARBA" id="ARBA00022475"/>
    </source>
</evidence>
<dbReference type="STRING" id="1413211.U473_05690"/>
<dbReference type="Gene3D" id="1.20.1250.20">
    <property type="entry name" value="MFS general substrate transporter like domains"/>
    <property type="match status" value="1"/>
</dbReference>
<dbReference type="SUPFAM" id="SSF103473">
    <property type="entry name" value="MFS general substrate transporter"/>
    <property type="match status" value="1"/>
</dbReference>
<feature type="transmembrane region" description="Helical" evidence="7">
    <location>
        <begin position="38"/>
        <end position="58"/>
    </location>
</feature>
<evidence type="ECO:0000256" key="5">
    <source>
        <dbReference type="ARBA" id="ARBA00022989"/>
    </source>
</evidence>
<dbReference type="InterPro" id="IPR050171">
    <property type="entry name" value="MFS_Transporters"/>
</dbReference>
<keyword evidence="9" id="KW-1185">Reference proteome</keyword>
<dbReference type="AlphaFoldDB" id="A0A135L3S8"/>
<proteinExistence type="predicted"/>
<evidence type="ECO:0000256" key="2">
    <source>
        <dbReference type="ARBA" id="ARBA00022448"/>
    </source>
</evidence>
<evidence type="ECO:0000256" key="7">
    <source>
        <dbReference type="SAM" id="Phobius"/>
    </source>
</evidence>
<feature type="transmembrane region" description="Helical" evidence="7">
    <location>
        <begin position="70"/>
        <end position="87"/>
    </location>
</feature>
<feature type="transmembrane region" description="Helical" evidence="7">
    <location>
        <begin position="93"/>
        <end position="112"/>
    </location>
</feature>
<evidence type="ECO:0000313" key="8">
    <source>
        <dbReference type="EMBL" id="KXG43561.1"/>
    </source>
</evidence>
<keyword evidence="6 7" id="KW-0472">Membrane</keyword>
<keyword evidence="4 7" id="KW-0812">Transmembrane</keyword>